<sequence>MIDMAAPPTQLHTSHFVDMAPMLSLKLGHTNSGFSAISSSTDVDAVARFNPLPTTKVPKPRPPHITLSHPGNVPARFDTTMAPTPRCNLASPIVHSPTLPASDRVQIKIDTSDVEDSLSPTIIAAPQMMLGGANPDMKPDINAEIGSTNAAQRNHFSPQVTWTFPTAVNPALASQGLSELQQQPQSHQAPTNPHQQTFTVHPRSQKVFHLPRQAMHAPVLERVGSGKVVRRIFTNSRERWRQQNVNSAFSELRKLLPCHPVDKKLSKNEILRLTIRYINFLMELRDDQSDGDVEEPEAVAAPMEIYENIEPMPTMVKTEPDPNSPIEVMGYPPMTCEPVRNRARSSRSSSESGIGDSESICGSTGSMCGSANSVYFSDDNLCSGDTSPPWYSSPASDESL</sequence>
<dbReference type="FunFam" id="4.10.280.10:FF:000015">
    <property type="entry name" value="T-cell acute lymphocytic leukemia 1"/>
    <property type="match status" value="1"/>
</dbReference>
<dbReference type="Gene3D" id="4.10.280.10">
    <property type="entry name" value="Helix-loop-helix DNA-binding domain"/>
    <property type="match status" value="1"/>
</dbReference>
<dbReference type="GeneID" id="587670"/>
<protein>
    <recommendedName>
        <fullName evidence="5">BHLH domain-containing protein</fullName>
    </recommendedName>
</protein>
<feature type="region of interest" description="Disordered" evidence="4">
    <location>
        <begin position="52"/>
        <end position="73"/>
    </location>
</feature>
<dbReference type="AlphaFoldDB" id="A0A7M7GH70"/>
<dbReference type="SUPFAM" id="SSF47459">
    <property type="entry name" value="HLH, helix-loop-helix DNA-binding domain"/>
    <property type="match status" value="1"/>
</dbReference>
<evidence type="ECO:0000259" key="5">
    <source>
        <dbReference type="PROSITE" id="PS50888"/>
    </source>
</evidence>
<dbReference type="GO" id="GO:0006357">
    <property type="term" value="P:regulation of transcription by RNA polymerase II"/>
    <property type="evidence" value="ECO:0000318"/>
    <property type="project" value="GO_Central"/>
</dbReference>
<evidence type="ECO:0000313" key="6">
    <source>
        <dbReference type="EnsemblMetazoa" id="XP_003726016"/>
    </source>
</evidence>
<dbReference type="InterPro" id="IPR036638">
    <property type="entry name" value="HLH_DNA-bd_sf"/>
</dbReference>
<dbReference type="KEGG" id="spu:587670"/>
<name>A0A7M7GH70_STRPU</name>
<dbReference type="EnsemblMetazoa" id="XM_003725968">
    <property type="protein sequence ID" value="XP_003726016"/>
    <property type="gene ID" value="LOC587670"/>
</dbReference>
<reference evidence="7" key="1">
    <citation type="submission" date="2015-02" db="EMBL/GenBank/DDBJ databases">
        <title>Genome sequencing for Strongylocentrotus purpuratus.</title>
        <authorList>
            <person name="Murali S."/>
            <person name="Liu Y."/>
            <person name="Vee V."/>
            <person name="English A."/>
            <person name="Wang M."/>
            <person name="Skinner E."/>
            <person name="Han Y."/>
            <person name="Muzny D.M."/>
            <person name="Worley K.C."/>
            <person name="Gibbs R.A."/>
        </authorList>
    </citation>
    <scope>NUCLEOTIDE SEQUENCE</scope>
</reference>
<dbReference type="PROSITE" id="PS50888">
    <property type="entry name" value="BHLH"/>
    <property type="match status" value="1"/>
</dbReference>
<feature type="domain" description="BHLH" evidence="5">
    <location>
        <begin position="229"/>
        <end position="281"/>
    </location>
</feature>
<dbReference type="GO" id="GO:0046983">
    <property type="term" value="F:protein dimerization activity"/>
    <property type="evidence" value="ECO:0007669"/>
    <property type="project" value="InterPro"/>
</dbReference>
<proteinExistence type="predicted"/>
<evidence type="ECO:0000256" key="3">
    <source>
        <dbReference type="ARBA" id="ARBA00023163"/>
    </source>
</evidence>
<dbReference type="Proteomes" id="UP000007110">
    <property type="component" value="Unassembled WGS sequence"/>
</dbReference>
<feature type="compositionally biased region" description="Low complexity" evidence="4">
    <location>
        <begin position="346"/>
        <end position="362"/>
    </location>
</feature>
<keyword evidence="1" id="KW-0805">Transcription regulation</keyword>
<organism evidence="6 7">
    <name type="scientific">Strongylocentrotus purpuratus</name>
    <name type="common">Purple sea urchin</name>
    <dbReference type="NCBI Taxonomy" id="7668"/>
    <lineage>
        <taxon>Eukaryota</taxon>
        <taxon>Metazoa</taxon>
        <taxon>Echinodermata</taxon>
        <taxon>Eleutherozoa</taxon>
        <taxon>Echinozoa</taxon>
        <taxon>Echinoidea</taxon>
        <taxon>Euechinoidea</taxon>
        <taxon>Echinacea</taxon>
        <taxon>Camarodonta</taxon>
        <taxon>Echinidea</taxon>
        <taxon>Strongylocentrotidae</taxon>
        <taxon>Strongylocentrotus</taxon>
    </lineage>
</organism>
<dbReference type="PANTHER" id="PTHR13864:SF15">
    <property type="entry name" value="T-CELL ACUTE LYMPHOCYTIC LEUKEMIA PROTEIN 1 HOMOLOG-RELATED"/>
    <property type="match status" value="1"/>
</dbReference>
<feature type="region of interest" description="Disordered" evidence="4">
    <location>
        <begin position="337"/>
        <end position="362"/>
    </location>
</feature>
<dbReference type="GO" id="GO:0000981">
    <property type="term" value="F:DNA-binding transcription factor activity, RNA polymerase II-specific"/>
    <property type="evidence" value="ECO:0000318"/>
    <property type="project" value="GO_Central"/>
</dbReference>
<keyword evidence="3" id="KW-0804">Transcription</keyword>
<dbReference type="PANTHER" id="PTHR13864">
    <property type="entry name" value="T-CELL ACUTE LYMPHOCYTIC LEUKEMIA/STEM CELL LEUKEMIA-RELATED"/>
    <property type="match status" value="1"/>
</dbReference>
<evidence type="ECO:0000256" key="1">
    <source>
        <dbReference type="ARBA" id="ARBA00023015"/>
    </source>
</evidence>
<feature type="region of interest" description="Disordered" evidence="4">
    <location>
        <begin position="176"/>
        <end position="197"/>
    </location>
</feature>
<dbReference type="GO" id="GO:0000978">
    <property type="term" value="F:RNA polymerase II cis-regulatory region sequence-specific DNA binding"/>
    <property type="evidence" value="ECO:0000318"/>
    <property type="project" value="GO_Central"/>
</dbReference>
<evidence type="ECO:0000313" key="7">
    <source>
        <dbReference type="Proteomes" id="UP000007110"/>
    </source>
</evidence>
<dbReference type="RefSeq" id="XP_003726016.2">
    <property type="nucleotide sequence ID" value="XM_003725968.3"/>
</dbReference>
<keyword evidence="2" id="KW-0238">DNA-binding</keyword>
<dbReference type="InterPro" id="IPR011598">
    <property type="entry name" value="bHLH_dom"/>
</dbReference>
<evidence type="ECO:0000256" key="4">
    <source>
        <dbReference type="SAM" id="MobiDB-lite"/>
    </source>
</evidence>
<accession>A0A7M7GH70</accession>
<evidence type="ECO:0000256" key="2">
    <source>
        <dbReference type="ARBA" id="ARBA00023125"/>
    </source>
</evidence>
<dbReference type="InterPro" id="IPR040238">
    <property type="entry name" value="TAL-like"/>
</dbReference>
<dbReference type="OrthoDB" id="10069510at2759"/>
<reference evidence="6" key="2">
    <citation type="submission" date="2021-01" db="UniProtKB">
        <authorList>
            <consortium name="EnsemblMetazoa"/>
        </authorList>
    </citation>
    <scope>IDENTIFICATION</scope>
</reference>
<dbReference type="Pfam" id="PF00010">
    <property type="entry name" value="HLH"/>
    <property type="match status" value="1"/>
</dbReference>
<keyword evidence="7" id="KW-1185">Reference proteome</keyword>
<dbReference type="InParanoid" id="A0A7M7GH70"/>
<dbReference type="SMART" id="SM00353">
    <property type="entry name" value="HLH"/>
    <property type="match status" value="1"/>
</dbReference>